<proteinExistence type="predicted"/>
<dbReference type="EMBL" id="JAULSR010000008">
    <property type="protein sequence ID" value="KAK0612806.1"/>
    <property type="molecule type" value="Genomic_DNA"/>
</dbReference>
<evidence type="ECO:0000259" key="1">
    <source>
        <dbReference type="Pfam" id="PF12937"/>
    </source>
</evidence>
<dbReference type="InterPro" id="IPR032675">
    <property type="entry name" value="LRR_dom_sf"/>
</dbReference>
<evidence type="ECO:0000313" key="2">
    <source>
        <dbReference type="EMBL" id="KAK0612806.1"/>
    </source>
</evidence>
<keyword evidence="3" id="KW-1185">Reference proteome</keyword>
<name>A0AA39WD30_9PEZI</name>
<evidence type="ECO:0000313" key="3">
    <source>
        <dbReference type="Proteomes" id="UP001174934"/>
    </source>
</evidence>
<protein>
    <recommendedName>
        <fullName evidence="1">F-box domain-containing protein</fullName>
    </recommendedName>
</protein>
<dbReference type="Proteomes" id="UP001174934">
    <property type="component" value="Unassembled WGS sequence"/>
</dbReference>
<organism evidence="2 3">
    <name type="scientific">Bombardia bombarda</name>
    <dbReference type="NCBI Taxonomy" id="252184"/>
    <lineage>
        <taxon>Eukaryota</taxon>
        <taxon>Fungi</taxon>
        <taxon>Dikarya</taxon>
        <taxon>Ascomycota</taxon>
        <taxon>Pezizomycotina</taxon>
        <taxon>Sordariomycetes</taxon>
        <taxon>Sordariomycetidae</taxon>
        <taxon>Sordariales</taxon>
        <taxon>Lasiosphaeriaceae</taxon>
        <taxon>Bombardia</taxon>
    </lineage>
</organism>
<dbReference type="SUPFAM" id="SSF81383">
    <property type="entry name" value="F-box domain"/>
    <property type="match status" value="1"/>
</dbReference>
<sequence>MDSQTPRLPPEIWLIILEMLPASFFQKNLRCLTVSKQWYDLAYPSFYSRIEFTPRVISRLVSRQSRRFNRSRAKLRETLRCLNIVLDGMGKSDPKNGCFDTVLNLGRLYAMLLDFKDLQAVSIQARWQNKKWKADPLQADYLPMRAIVPFVSFLENVKILDLDLRGTSVINGVTSDDQVHLCPFFRPLLNKLDVLRLRVRCICALAVLDMPDMGPLTVREITINLYLGEISKHNPKLNSTRRCSRAPNSWEWKSPVDEIRASLQILLPIMVEPKRAQMIHLAPTGEVHTWNAATDICVPDTTKKAIPLRSCKETKSGSCFAEPNPSEDSNLDEIVLI</sequence>
<feature type="domain" description="F-box" evidence="1">
    <location>
        <begin position="7"/>
        <end position="51"/>
    </location>
</feature>
<comment type="caution">
    <text evidence="2">The sequence shown here is derived from an EMBL/GenBank/DDBJ whole genome shotgun (WGS) entry which is preliminary data.</text>
</comment>
<reference evidence="2" key="1">
    <citation type="submission" date="2023-06" db="EMBL/GenBank/DDBJ databases">
        <title>Genome-scale phylogeny and comparative genomics of the fungal order Sordariales.</title>
        <authorList>
            <consortium name="Lawrence Berkeley National Laboratory"/>
            <person name="Hensen N."/>
            <person name="Bonometti L."/>
            <person name="Westerberg I."/>
            <person name="Brannstrom I.O."/>
            <person name="Guillou S."/>
            <person name="Cros-Aarteil S."/>
            <person name="Calhoun S."/>
            <person name="Haridas S."/>
            <person name="Kuo A."/>
            <person name="Mondo S."/>
            <person name="Pangilinan J."/>
            <person name="Riley R."/>
            <person name="LaButti K."/>
            <person name="Andreopoulos B."/>
            <person name="Lipzen A."/>
            <person name="Chen C."/>
            <person name="Yanf M."/>
            <person name="Daum C."/>
            <person name="Ng V."/>
            <person name="Clum A."/>
            <person name="Steindorff A."/>
            <person name="Ohm R."/>
            <person name="Martin F."/>
            <person name="Silar P."/>
            <person name="Natvig D."/>
            <person name="Lalanne C."/>
            <person name="Gautier V."/>
            <person name="Ament-velasquez S.L."/>
            <person name="Kruys A."/>
            <person name="Hutchinson M.I."/>
            <person name="Powell A.J."/>
            <person name="Barry K."/>
            <person name="Miller A.N."/>
            <person name="Grigoriev I.V."/>
            <person name="Debuchy R."/>
            <person name="Gladieux P."/>
            <person name="Thoren M.H."/>
            <person name="Johannesson H."/>
        </authorList>
    </citation>
    <scope>NUCLEOTIDE SEQUENCE</scope>
    <source>
        <strain evidence="2">SMH3391-2</strain>
    </source>
</reference>
<dbReference type="Pfam" id="PF12937">
    <property type="entry name" value="F-box-like"/>
    <property type="match status" value="1"/>
</dbReference>
<dbReference type="InterPro" id="IPR036047">
    <property type="entry name" value="F-box-like_dom_sf"/>
</dbReference>
<accession>A0AA39WD30</accession>
<dbReference type="InterPro" id="IPR001810">
    <property type="entry name" value="F-box_dom"/>
</dbReference>
<gene>
    <name evidence="2" type="ORF">B0T17DRAFT_498800</name>
</gene>
<dbReference type="AlphaFoldDB" id="A0AA39WD30"/>
<dbReference type="CDD" id="cd09917">
    <property type="entry name" value="F-box_SF"/>
    <property type="match status" value="1"/>
</dbReference>
<dbReference type="Gene3D" id="3.80.10.10">
    <property type="entry name" value="Ribonuclease Inhibitor"/>
    <property type="match status" value="1"/>
</dbReference>